<dbReference type="AlphaFoldDB" id="R4IV01"/>
<organism evidence="1">
    <name type="scientific">Pseudomonas migulae</name>
    <dbReference type="NCBI Taxonomy" id="78543"/>
    <lineage>
        <taxon>Bacteria</taxon>
        <taxon>Pseudomonadati</taxon>
        <taxon>Pseudomonadota</taxon>
        <taxon>Gammaproteobacteria</taxon>
        <taxon>Pseudomonadales</taxon>
        <taxon>Pseudomonadaceae</taxon>
        <taxon>Pseudomonas</taxon>
    </lineage>
</organism>
<evidence type="ECO:0000313" key="1">
    <source>
        <dbReference type="EMBL" id="AGC70400.1"/>
    </source>
</evidence>
<gene>
    <name evidence="1" type="ORF">pD2RT_046</name>
</gene>
<dbReference type="RefSeq" id="WP_016355646.1">
    <property type="nucleotide sequence ID" value="NC_021250.1"/>
</dbReference>
<geneLocation type="plasmid" evidence="1">
    <name>pD2RT</name>
</geneLocation>
<proteinExistence type="predicted"/>
<name>R4IV01_9PSED</name>
<keyword evidence="1" id="KW-0614">Plasmid</keyword>
<reference evidence="1" key="1">
    <citation type="journal article" date="2013" name="Plasmid">
        <title>Complete nucleotide sequence of the self-transmissible TOL plasmid pD2RT provides new insight into arrangement of toluene catabolic plasmids.</title>
        <authorList>
            <person name="Jutkina J."/>
            <person name="Hansen L.H."/>
            <person name="Li L."/>
            <person name="Heinaru E."/>
            <person name="Vedler E."/>
            <person name="Joesaar M."/>
            <person name="Heinaru A."/>
        </authorList>
    </citation>
    <scope>NUCLEOTIDE SEQUENCE</scope>
    <source>
        <strain evidence="1">D2RT</strain>
        <plasmid evidence="1">pD2RT</plasmid>
    </source>
</reference>
<sequence length="166" mass="18322">MKGYENIKAFRAVALTLKGYSEEETSNGLAWSCKVYCDNKKIGTVSNTGNGAVTACDVPIDKQVALVSSLKSKGYQLTPSLAGQVCTEPADPDEWFVAAISQMVDEVTRLRQLKRLVKTHLIIRQYSSEHEFSFYKAVPSAASKARLIRQLGSDLICFMNDEIHGL</sequence>
<protein>
    <submittedName>
        <fullName evidence="1">Uncharacterized protein</fullName>
    </submittedName>
</protein>
<dbReference type="EMBL" id="JX891462">
    <property type="protein sequence ID" value="AGC70400.1"/>
    <property type="molecule type" value="Genomic_DNA"/>
</dbReference>
<accession>R4IV01</accession>